<feature type="coiled-coil region" evidence="1">
    <location>
        <begin position="124"/>
        <end position="172"/>
    </location>
</feature>
<dbReference type="PANTHER" id="PTHR33862:SF3">
    <property type="entry name" value="OROFACIAL CLEFT 1 CANDIDATE GENE 1 PROTEIN"/>
    <property type="match status" value="1"/>
</dbReference>
<accession>E4YD31</accession>
<dbReference type="AlphaFoldDB" id="E4YD31"/>
<gene>
    <name evidence="3" type="ORF">GSOID_T00021359001</name>
</gene>
<name>E4YD31_OIKDI</name>
<feature type="compositionally biased region" description="Polar residues" evidence="2">
    <location>
        <begin position="16"/>
        <end position="25"/>
    </location>
</feature>
<feature type="region of interest" description="Disordered" evidence="2">
    <location>
        <begin position="1"/>
        <end position="33"/>
    </location>
</feature>
<proteinExistence type="predicted"/>
<evidence type="ECO:0000256" key="2">
    <source>
        <dbReference type="SAM" id="MobiDB-lite"/>
    </source>
</evidence>
<keyword evidence="1" id="KW-0175">Coiled coil</keyword>
<organism evidence="3">
    <name type="scientific">Oikopleura dioica</name>
    <name type="common">Tunicate</name>
    <dbReference type="NCBI Taxonomy" id="34765"/>
    <lineage>
        <taxon>Eukaryota</taxon>
        <taxon>Metazoa</taxon>
        <taxon>Chordata</taxon>
        <taxon>Tunicata</taxon>
        <taxon>Appendicularia</taxon>
        <taxon>Copelata</taxon>
        <taxon>Oikopleuridae</taxon>
        <taxon>Oikopleura</taxon>
    </lineage>
</organism>
<sequence>MEEAIPNQPPDPSLPESFTETQIVQEESPVMNEINIEDLERELNQRNSFEEKEWDFEADFKDLEKALDDESVEFTNDEAEKVAGQLEEVRVALEASGVKVDDVLKDFHVEIEEDMLHVTSVSAEDLLQEEKRRMDSELERARHEAEIQRRREQILEERAAEARKELNDETKKKIALITDKKKLLLLKARLEQEKMGKAFSQAESQLNKAIEERQAEVKTLYGDLRIASEQYGGARDRRWRVEWTRTPQPIQIKIDCVRGLKDKERLE</sequence>
<dbReference type="Proteomes" id="UP000011014">
    <property type="component" value="Unassembled WGS sequence"/>
</dbReference>
<dbReference type="EMBL" id="FN654417">
    <property type="protein sequence ID" value="CBY33448.1"/>
    <property type="molecule type" value="Genomic_DNA"/>
</dbReference>
<protein>
    <submittedName>
        <fullName evidence="3">Uncharacterized protein</fullName>
    </submittedName>
</protein>
<evidence type="ECO:0000256" key="1">
    <source>
        <dbReference type="SAM" id="Coils"/>
    </source>
</evidence>
<reference evidence="3" key="1">
    <citation type="journal article" date="2010" name="Science">
        <title>Plasticity of animal genome architecture unmasked by rapid evolution of a pelagic tunicate.</title>
        <authorList>
            <person name="Denoeud F."/>
            <person name="Henriet S."/>
            <person name="Mungpakdee S."/>
            <person name="Aury J.M."/>
            <person name="Da Silva C."/>
            <person name="Brinkmann H."/>
            <person name="Mikhaleva J."/>
            <person name="Olsen L.C."/>
            <person name="Jubin C."/>
            <person name="Canestro C."/>
            <person name="Bouquet J.M."/>
            <person name="Danks G."/>
            <person name="Poulain J."/>
            <person name="Campsteijn C."/>
            <person name="Adamski M."/>
            <person name="Cross I."/>
            <person name="Yadetie F."/>
            <person name="Muffato M."/>
            <person name="Louis A."/>
            <person name="Butcher S."/>
            <person name="Tsagkogeorga G."/>
            <person name="Konrad A."/>
            <person name="Singh S."/>
            <person name="Jensen M.F."/>
            <person name="Cong E.H."/>
            <person name="Eikeseth-Otteraa H."/>
            <person name="Noel B."/>
            <person name="Anthouard V."/>
            <person name="Porcel B.M."/>
            <person name="Kachouri-Lafond R."/>
            <person name="Nishino A."/>
            <person name="Ugolini M."/>
            <person name="Chourrout P."/>
            <person name="Nishida H."/>
            <person name="Aasland R."/>
            <person name="Huzurbazar S."/>
            <person name="Westhof E."/>
            <person name="Delsuc F."/>
            <person name="Lehrach H."/>
            <person name="Reinhardt R."/>
            <person name="Weissenbach J."/>
            <person name="Roy S.W."/>
            <person name="Artiguenave F."/>
            <person name="Postlethwait J.H."/>
            <person name="Manak J.R."/>
            <person name="Thompson E.M."/>
            <person name="Jaillon O."/>
            <person name="Du Pasquier L."/>
            <person name="Boudinot P."/>
            <person name="Liberles D.A."/>
            <person name="Volff J.N."/>
            <person name="Philippe H."/>
            <person name="Lenhard B."/>
            <person name="Roest Crollius H."/>
            <person name="Wincker P."/>
            <person name="Chourrout D."/>
        </authorList>
    </citation>
    <scope>NUCLEOTIDE SEQUENCE [LARGE SCALE GENOMIC DNA]</scope>
</reference>
<dbReference type="PANTHER" id="PTHR33862">
    <property type="entry name" value="OROFACIAL CLEFT 1 CANDIDATE GENE 1 PROTEIN"/>
    <property type="match status" value="1"/>
</dbReference>
<evidence type="ECO:0000313" key="3">
    <source>
        <dbReference type="EMBL" id="CBY33448.1"/>
    </source>
</evidence>
<dbReference type="InterPro" id="IPR031390">
    <property type="entry name" value="OFCC1"/>
</dbReference>